<feature type="domain" description="GCVT N-terminal" evidence="4">
    <location>
        <begin position="443"/>
        <end position="722"/>
    </location>
</feature>
<dbReference type="RefSeq" id="WP_271887383.1">
    <property type="nucleotide sequence ID" value="NZ_JAQBIE010000002.1"/>
</dbReference>
<dbReference type="Gene3D" id="3.30.70.1400">
    <property type="entry name" value="Aminomethyltransferase beta-barrel domains"/>
    <property type="match status" value="1"/>
</dbReference>
<dbReference type="Gene3D" id="3.30.1360.120">
    <property type="entry name" value="Probable tRNA modification gtpase trme, domain 1"/>
    <property type="match status" value="1"/>
</dbReference>
<evidence type="ECO:0000259" key="3">
    <source>
        <dbReference type="Pfam" id="PF01266"/>
    </source>
</evidence>
<dbReference type="SUPFAM" id="SSF51905">
    <property type="entry name" value="FAD/NAD(P)-binding domain"/>
    <property type="match status" value="1"/>
</dbReference>
<evidence type="ECO:0000256" key="2">
    <source>
        <dbReference type="ARBA" id="ARBA00023002"/>
    </source>
</evidence>
<dbReference type="Pfam" id="PF16350">
    <property type="entry name" value="FAO_M"/>
    <property type="match status" value="1"/>
</dbReference>
<accession>A0ABT4ZA62</accession>
<keyword evidence="8" id="KW-1185">Reference proteome</keyword>
<dbReference type="InterPro" id="IPR013977">
    <property type="entry name" value="GcvT_C"/>
</dbReference>
<dbReference type="InterPro" id="IPR028896">
    <property type="entry name" value="GcvT/YgfZ/DmdA"/>
</dbReference>
<proteinExistence type="inferred from homology"/>
<evidence type="ECO:0000313" key="8">
    <source>
        <dbReference type="Proteomes" id="UP001165641"/>
    </source>
</evidence>
<evidence type="ECO:0000259" key="5">
    <source>
        <dbReference type="Pfam" id="PF08669"/>
    </source>
</evidence>
<dbReference type="SUPFAM" id="SSF103025">
    <property type="entry name" value="Folate-binding domain"/>
    <property type="match status" value="1"/>
</dbReference>
<keyword evidence="2" id="KW-0560">Oxidoreductase</keyword>
<comment type="similarity">
    <text evidence="1">Belongs to the GcvT family.</text>
</comment>
<dbReference type="Gene3D" id="2.40.30.110">
    <property type="entry name" value="Aminomethyltransferase beta-barrel domains"/>
    <property type="match status" value="1"/>
</dbReference>
<gene>
    <name evidence="7" type="ORF">PAF17_01865</name>
</gene>
<dbReference type="SUPFAM" id="SSF101790">
    <property type="entry name" value="Aminomethyltransferase beta-barrel domain"/>
    <property type="match status" value="1"/>
</dbReference>
<dbReference type="InterPro" id="IPR032503">
    <property type="entry name" value="FAO_M"/>
</dbReference>
<evidence type="ECO:0000259" key="4">
    <source>
        <dbReference type="Pfam" id="PF01571"/>
    </source>
</evidence>
<dbReference type="Gene3D" id="3.30.9.10">
    <property type="entry name" value="D-Amino Acid Oxidase, subunit A, domain 2"/>
    <property type="match status" value="1"/>
</dbReference>
<dbReference type="InterPro" id="IPR036188">
    <property type="entry name" value="FAD/NAD-bd_sf"/>
</dbReference>
<dbReference type="InterPro" id="IPR006222">
    <property type="entry name" value="GCVT_N"/>
</dbReference>
<dbReference type="Pfam" id="PF08669">
    <property type="entry name" value="GCV_T_C"/>
    <property type="match status" value="1"/>
</dbReference>
<dbReference type="Pfam" id="PF01571">
    <property type="entry name" value="GCV_T"/>
    <property type="match status" value="1"/>
</dbReference>
<feature type="domain" description="FAD dependent oxidoreductase" evidence="3">
    <location>
        <begin position="9"/>
        <end position="382"/>
    </location>
</feature>
<feature type="domain" description="FAD dependent oxidoreductase central" evidence="6">
    <location>
        <begin position="385"/>
        <end position="441"/>
    </location>
</feature>
<dbReference type="SUPFAM" id="SSF54373">
    <property type="entry name" value="FAD-linked reductases, C-terminal domain"/>
    <property type="match status" value="1"/>
</dbReference>
<protein>
    <submittedName>
        <fullName evidence="7">FAD-dependent oxidoreductase</fullName>
    </submittedName>
</protein>
<reference evidence="7" key="1">
    <citation type="submission" date="2022-12" db="EMBL/GenBank/DDBJ databases">
        <title>Paracoccus onchidii sp. nov., isolated from a marine invertebrate from the South China Sea.</title>
        <authorList>
            <person name="Xu S."/>
            <person name="Liu Z."/>
            <person name="Xu Y."/>
        </authorList>
    </citation>
    <scope>NUCLEOTIDE SEQUENCE</scope>
    <source>
        <strain evidence="7">Z330</strain>
    </source>
</reference>
<dbReference type="PANTHER" id="PTHR43757">
    <property type="entry name" value="AMINOMETHYLTRANSFERASE"/>
    <property type="match status" value="1"/>
</dbReference>
<comment type="caution">
    <text evidence="7">The sequence shown here is derived from an EMBL/GenBank/DDBJ whole genome shotgun (WGS) entry which is preliminary data.</text>
</comment>
<dbReference type="Proteomes" id="UP001165641">
    <property type="component" value="Unassembled WGS sequence"/>
</dbReference>
<dbReference type="Gene3D" id="3.50.50.60">
    <property type="entry name" value="FAD/NAD(P)-binding domain"/>
    <property type="match status" value="1"/>
</dbReference>
<dbReference type="EMBL" id="JAQBIE010000002">
    <property type="protein sequence ID" value="MDB6176248.1"/>
    <property type="molecule type" value="Genomic_DNA"/>
</dbReference>
<dbReference type="InterPro" id="IPR006076">
    <property type="entry name" value="FAD-dep_OxRdtase"/>
</dbReference>
<organism evidence="7 8">
    <name type="scientific">Paracoccus onchidii</name>
    <dbReference type="NCBI Taxonomy" id="3017813"/>
    <lineage>
        <taxon>Bacteria</taxon>
        <taxon>Pseudomonadati</taxon>
        <taxon>Pseudomonadota</taxon>
        <taxon>Alphaproteobacteria</taxon>
        <taxon>Rhodobacterales</taxon>
        <taxon>Paracoccaceae</taxon>
        <taxon>Paracoccus</taxon>
    </lineage>
</organism>
<name>A0ABT4ZA62_9RHOB</name>
<dbReference type="Pfam" id="PF01266">
    <property type="entry name" value="DAO"/>
    <property type="match status" value="1"/>
</dbReference>
<dbReference type="InterPro" id="IPR029043">
    <property type="entry name" value="GcvT/YgfZ_C"/>
</dbReference>
<evidence type="ECO:0000259" key="6">
    <source>
        <dbReference type="Pfam" id="PF16350"/>
    </source>
</evidence>
<dbReference type="PANTHER" id="PTHR43757:SF2">
    <property type="entry name" value="AMINOMETHYLTRANSFERASE, MITOCHONDRIAL"/>
    <property type="match status" value="1"/>
</dbReference>
<feature type="domain" description="Aminomethyltransferase C-terminal" evidence="5">
    <location>
        <begin position="791"/>
        <end position="836"/>
    </location>
</feature>
<evidence type="ECO:0000313" key="7">
    <source>
        <dbReference type="EMBL" id="MDB6176248.1"/>
    </source>
</evidence>
<sequence>MSAFPERAKVVIVGLGGIVGASVAHHLLERGWDDVVGIDKSGIPTDIGSTAHASDFCYCTSHDLLSTWCTMYSVDFYEKMGHYSRIGGLEVARVGDDERMAELRRRVDSGRAFGTNVKIISAAEAKEKFPLLEEDQIQGAMWDPDAGLVVPRSQTVAGKLVDNAVRTGKLRAFANTPALELLHEDGRITGVRTPRGTIHADHVVVCAGLWGRLIAELAGEDLPVMPVDHPLTFFGPYDEFAGTGLEIGRPLLRDQGNSAYLRDTGDPKSTEGGQIEWGYYYDKNPRLVHPREILEKDQARLSPSQRDLELDDVIEPLERAMELTPVLAELGFNESHSFNGLLQTTTDGAPSMGESRKFRGLWYAVAIWVKDGPGMGKLIADWMTDGRTHLDHHAIDYARFSDFQLDADYIYGRCEETAAKIYTPPVHPREPFGNGRGIRRSPFHHREVELGGHFMELGGWERAHGYAANDHLLEKYGDRVPMRENEWDSRHFWRVSNAEQLEMSADCGLINLSHFHMTDISGPDHVALMEWLCAAKIGGDANIGKGIYTHMLDDEGMVRADFTVFRMSDRCRLVNGADAGPRDQQYMRRVAQDRGLDVTITDVTENYTTIGIWGPNARERLQQVVSDPQQLLPENFPFAAIRQITIAGQEVTAFRISYVGEQGWELHMPYEDGLAVWDALRDTGVIAVGVETYANSRRLEKSLRLQNADLLTQYNLYEADLARPKVKEADFRGKARHLEYRARDHQPAMLCTLVMTDNTDGQGVARYPVGTLPVMDPDSGQTLIDSLGRRSYTTSLAYGPSIGKNIALAYLPWEYCQMGRKVNLTYFDEIYPAEVAGIGYAPLYDPTNAKPRS</sequence>
<evidence type="ECO:0000256" key="1">
    <source>
        <dbReference type="ARBA" id="ARBA00008609"/>
    </source>
</evidence>
<dbReference type="InterPro" id="IPR027266">
    <property type="entry name" value="TrmE/GcvT-like"/>
</dbReference>